<dbReference type="InParanoid" id="A0A7R8Z0M0"/>
<accession>A0A7R8Z0M0</accession>
<sequence>MAPQPVVTGLSPKEGPPGTRITIRGEFLGTRPSDLIGLSICGCDCLLSAEWKSPNKIIAHTGPAKGKGDIIVTTISGGIGTSTIQFRAYHETIGPMKESAVWVEESSIQSLAWGRRNMAPVGYTQEDPLGLSIEGNDKKFPEDIRDIFPEGNGDLSQENFSPGWFLLENHHATSFEDLKAGLAYIKRKVESQKEGQLSFLKSNAGSVLDQLDTLMTIRSKIKEDNKLFGSDTLKDLENTIQSSISSSSEIFRDVLERREKADSTRAALTTLNRHKFLFCLPNSVDRCAEAGEYDIIVNDYSRARNLFGKVDIPIFCKVLEEVDIRILNIRRKLHQQLVQLPQSVEQQKKIIKTLINLEIQQADTKAADGFQAVDPAWDAIEARAKYLEATFKKACSQYSLKDANSEKSKYGGEIGELPNRVVFCEEICEIAASQLPDIWRLGQAYFAGELRGASDPKPGDFKKIILTGIEKMCVYLRSAIFYAFDHRSIRSMFPITWPTGGSTQALSQFLVYLPQCLRFIRIAYASLIQLDLPSEALDIIQKLIDEVRIFCLSSFFKRAIDKIKKLNESETWVFSVEDFPGVTVLPSVLEKIIVETLEEGQNVCMNPEIRENNLMDAHPDAQREVSQRLQDMLIAFCNVIELLAYQINEEDAHTPIVSQLIGFPNANQDGFSCRYSGLSWEQRMLCCLANCLYCDKSFFSYIGSVFVKFGYPTPKAAVDSGRTHANLLFSNLLETYVEHKGDPLVGTIEPSMYIGHFQWNTVEFNGKLRPYAQECCDNLVGVYSEIFTISPLLLHAILEPIVQTVAEELARLVSCVQDFNKGGVIQANVDIRLLRDALKLFSNDTAKSYFAEALEVIGTVSADDNRKIEDTLKVIKEQMSLQILCFSIDGL</sequence>
<dbReference type="InterPro" id="IPR029175">
    <property type="entry name" value="EXOC2/Sec5"/>
</dbReference>
<dbReference type="OrthoDB" id="26242at2759"/>
<dbReference type="OMA" id="RMWMDVD"/>
<evidence type="ECO:0000256" key="3">
    <source>
        <dbReference type="ARBA" id="ARBA00017526"/>
    </source>
</evidence>
<comment type="similarity">
    <text evidence="2 7">Belongs to the SEC5 family.</text>
</comment>
<dbReference type="InterPro" id="IPR039481">
    <property type="entry name" value="EXOC2/Sec5_N_dom"/>
</dbReference>
<dbReference type="GO" id="GO:0048731">
    <property type="term" value="P:system development"/>
    <property type="evidence" value="ECO:0007669"/>
    <property type="project" value="UniProtKB-ARBA"/>
</dbReference>
<protein>
    <recommendedName>
        <fullName evidence="3 7">Exocyst complex component 2</fullName>
    </recommendedName>
</protein>
<keyword evidence="5 7" id="KW-0268">Exocytosis</keyword>
<dbReference type="Pfam" id="PF15469">
    <property type="entry name" value="Sec5"/>
    <property type="match status" value="1"/>
</dbReference>
<dbReference type="FunFam" id="2.60.40.10:FF:000196">
    <property type="entry name" value="Exocyst complex component 2"/>
    <property type="match status" value="1"/>
</dbReference>
<dbReference type="FunCoup" id="A0A7R8Z0M0">
    <property type="interactions" value="1651"/>
</dbReference>
<dbReference type="PANTHER" id="PTHR13043:SF1">
    <property type="entry name" value="EXOCYST COMPLEX COMPONENT 2"/>
    <property type="match status" value="1"/>
</dbReference>
<evidence type="ECO:0000259" key="8">
    <source>
        <dbReference type="Pfam" id="PF01833"/>
    </source>
</evidence>
<dbReference type="GO" id="GO:0000145">
    <property type="term" value="C:exocyst"/>
    <property type="evidence" value="ECO:0007669"/>
    <property type="project" value="UniProtKB-UniRule"/>
</dbReference>
<dbReference type="InterPro" id="IPR002909">
    <property type="entry name" value="IPT_dom"/>
</dbReference>
<evidence type="ECO:0000313" key="10">
    <source>
        <dbReference type="EMBL" id="CAD7091173.1"/>
    </source>
</evidence>
<evidence type="ECO:0000256" key="6">
    <source>
        <dbReference type="ARBA" id="ARBA00022927"/>
    </source>
</evidence>
<name>A0A7R8Z0M0_HERIL</name>
<reference evidence="10 11" key="1">
    <citation type="submission" date="2020-11" db="EMBL/GenBank/DDBJ databases">
        <authorList>
            <person name="Wallbank WR R."/>
            <person name="Pardo Diaz C."/>
            <person name="Kozak K."/>
            <person name="Martin S."/>
            <person name="Jiggins C."/>
            <person name="Moest M."/>
            <person name="Warren A I."/>
            <person name="Generalovic N T."/>
            <person name="Byers J.R.P. K."/>
            <person name="Montejo-Kovacevich G."/>
            <person name="Yen C E."/>
        </authorList>
    </citation>
    <scope>NUCLEOTIDE SEQUENCE [LARGE SCALE GENOMIC DNA]</scope>
</reference>
<dbReference type="Gene3D" id="2.60.40.10">
    <property type="entry name" value="Immunoglobulins"/>
    <property type="match status" value="1"/>
</dbReference>
<dbReference type="SUPFAM" id="SSF81296">
    <property type="entry name" value="E set domains"/>
    <property type="match status" value="1"/>
</dbReference>
<keyword evidence="6 7" id="KW-0653">Protein transport</keyword>
<gene>
    <name evidence="10" type="ORF">HERILL_LOCUS13601</name>
</gene>
<keyword evidence="4 7" id="KW-0813">Transport</keyword>
<comment type="subunit">
    <text evidence="7">Component of the exocyst complex.</text>
</comment>
<evidence type="ECO:0000256" key="5">
    <source>
        <dbReference type="ARBA" id="ARBA00022483"/>
    </source>
</evidence>
<dbReference type="EMBL" id="LR899013">
    <property type="protein sequence ID" value="CAD7091173.1"/>
    <property type="molecule type" value="Genomic_DNA"/>
</dbReference>
<feature type="domain" description="IPT/TIG" evidence="8">
    <location>
        <begin position="5"/>
        <end position="87"/>
    </location>
</feature>
<dbReference type="InterPro" id="IPR014756">
    <property type="entry name" value="Ig_E-set"/>
</dbReference>
<dbReference type="GO" id="GO:0006887">
    <property type="term" value="P:exocytosis"/>
    <property type="evidence" value="ECO:0007669"/>
    <property type="project" value="UniProtKB-KW"/>
</dbReference>
<evidence type="ECO:0000313" key="11">
    <source>
        <dbReference type="Proteomes" id="UP000594454"/>
    </source>
</evidence>
<dbReference type="PANTHER" id="PTHR13043">
    <property type="entry name" value="EXOCYST COMPLEX COMPONENT SEC5"/>
    <property type="match status" value="1"/>
</dbReference>
<evidence type="ECO:0000256" key="2">
    <source>
        <dbReference type="ARBA" id="ARBA00010578"/>
    </source>
</evidence>
<dbReference type="Pfam" id="PF01833">
    <property type="entry name" value="TIG"/>
    <property type="match status" value="1"/>
</dbReference>
<organism evidence="10 11">
    <name type="scientific">Hermetia illucens</name>
    <name type="common">Black soldier fly</name>
    <dbReference type="NCBI Taxonomy" id="343691"/>
    <lineage>
        <taxon>Eukaryota</taxon>
        <taxon>Metazoa</taxon>
        <taxon>Ecdysozoa</taxon>
        <taxon>Arthropoda</taxon>
        <taxon>Hexapoda</taxon>
        <taxon>Insecta</taxon>
        <taxon>Pterygota</taxon>
        <taxon>Neoptera</taxon>
        <taxon>Endopterygota</taxon>
        <taxon>Diptera</taxon>
        <taxon>Brachycera</taxon>
        <taxon>Stratiomyomorpha</taxon>
        <taxon>Stratiomyidae</taxon>
        <taxon>Hermetiinae</taxon>
        <taxon>Hermetia</taxon>
    </lineage>
</organism>
<evidence type="ECO:0000256" key="1">
    <source>
        <dbReference type="ARBA" id="ARBA00002660"/>
    </source>
</evidence>
<dbReference type="GO" id="GO:0015031">
    <property type="term" value="P:protein transport"/>
    <property type="evidence" value="ECO:0007669"/>
    <property type="project" value="UniProtKB-KW"/>
</dbReference>
<dbReference type="GO" id="GO:0006893">
    <property type="term" value="P:Golgi to plasma membrane transport"/>
    <property type="evidence" value="ECO:0007669"/>
    <property type="project" value="UniProtKB-UniRule"/>
</dbReference>
<dbReference type="Proteomes" id="UP000594454">
    <property type="component" value="Chromosome 5"/>
</dbReference>
<evidence type="ECO:0000259" key="9">
    <source>
        <dbReference type="Pfam" id="PF15469"/>
    </source>
</evidence>
<keyword evidence="11" id="KW-1185">Reference proteome</keyword>
<comment type="function">
    <text evidence="1 7">Component of the exocyst complex involved in the docking of exocytic vesicles with fusion sites on the plasma membrane.</text>
</comment>
<evidence type="ECO:0000256" key="4">
    <source>
        <dbReference type="ARBA" id="ARBA00022448"/>
    </source>
</evidence>
<dbReference type="AlphaFoldDB" id="A0A7R8Z0M0"/>
<dbReference type="GO" id="GO:0048468">
    <property type="term" value="P:cell development"/>
    <property type="evidence" value="ECO:0007669"/>
    <property type="project" value="UniProtKB-ARBA"/>
</dbReference>
<feature type="domain" description="Exocyst complex component EXOC2/Sec5 N-terminal" evidence="9">
    <location>
        <begin position="126"/>
        <end position="886"/>
    </location>
</feature>
<evidence type="ECO:0000256" key="7">
    <source>
        <dbReference type="RuleBase" id="RU365069"/>
    </source>
</evidence>
<proteinExistence type="inferred from homology"/>
<dbReference type="InterPro" id="IPR013783">
    <property type="entry name" value="Ig-like_fold"/>
</dbReference>